<dbReference type="OrthoDB" id="433924at2759"/>
<reference evidence="6" key="1">
    <citation type="journal article" date="2013" name="Genome Biol. Evol.">
        <title>Punctuated emergences of genetic and phenotypic innovations in eumetazoan, bilaterian, euteleostome, and hominidae ancestors.</title>
        <authorList>
            <person name="Wenger Y."/>
            <person name="Galliot B."/>
        </authorList>
    </citation>
    <scope>NUCLEOTIDE SEQUENCE</scope>
    <source>
        <tissue evidence="6">Whole animals</tissue>
    </source>
</reference>
<dbReference type="PROSITE" id="PS50013">
    <property type="entry name" value="CHROMO_2"/>
    <property type="match status" value="2"/>
</dbReference>
<dbReference type="SMART" id="SM00298">
    <property type="entry name" value="CHROMO"/>
    <property type="match status" value="2"/>
</dbReference>
<keyword evidence="2" id="KW-0677">Repeat</keyword>
<feature type="domain" description="Chromo" evidence="5">
    <location>
        <begin position="137"/>
        <end position="195"/>
    </location>
</feature>
<dbReference type="InterPro" id="IPR008251">
    <property type="entry name" value="Chromo_shadow_dom"/>
</dbReference>
<keyword evidence="3" id="KW-0539">Nucleus</keyword>
<accession>T2MEU7</accession>
<feature type="compositionally biased region" description="Basic and acidic residues" evidence="4">
    <location>
        <begin position="197"/>
        <end position="216"/>
    </location>
</feature>
<proteinExistence type="evidence at transcript level"/>
<dbReference type="GeneID" id="100212878"/>
<gene>
    <name evidence="6" type="primary">CBX1</name>
</gene>
<sequence length="216" mass="24982">MVGEKEEDENQAHSDDDEEEYVVEKILKHKVNKNNEILYFLKWKGYPLEDNTWEPASNLNCPELIAEYERESNEKKRKSSNRVSFDVERKEQKADKKTEKPVPDEKKKQTKRKQTDEGSSKKKKKSEKHLNGFDKGMEAEEILGATETSGEVHFLIKWKDVNDAELVPSKIANLKIPQMVISFYEARLTWSSNSNRAADDSEESKNNSKTEVEVGN</sequence>
<dbReference type="EMBL" id="HAAD01004218">
    <property type="protein sequence ID" value="CDG70450.1"/>
    <property type="molecule type" value="mRNA"/>
</dbReference>
<dbReference type="InterPro" id="IPR051219">
    <property type="entry name" value="Heterochromatin_chromo-domain"/>
</dbReference>
<evidence type="ECO:0000256" key="3">
    <source>
        <dbReference type="ARBA" id="ARBA00023242"/>
    </source>
</evidence>
<dbReference type="GO" id="GO:0005634">
    <property type="term" value="C:nucleus"/>
    <property type="evidence" value="ECO:0007669"/>
    <property type="project" value="UniProtKB-SubCell"/>
</dbReference>
<dbReference type="FunFam" id="2.40.50.40:FF:000031">
    <property type="entry name" value="Heterochromatin protein 1"/>
    <property type="match status" value="1"/>
</dbReference>
<dbReference type="PANTHER" id="PTHR22812">
    <property type="entry name" value="CHROMOBOX PROTEIN"/>
    <property type="match status" value="1"/>
</dbReference>
<dbReference type="PROSITE" id="PS00598">
    <property type="entry name" value="CHROMO_1"/>
    <property type="match status" value="1"/>
</dbReference>
<evidence type="ECO:0000256" key="2">
    <source>
        <dbReference type="ARBA" id="ARBA00022737"/>
    </source>
</evidence>
<feature type="region of interest" description="Disordered" evidence="4">
    <location>
        <begin position="193"/>
        <end position="216"/>
    </location>
</feature>
<dbReference type="PRINTS" id="PR00504">
    <property type="entry name" value="CHROMODOMAIN"/>
</dbReference>
<dbReference type="SMART" id="SM00300">
    <property type="entry name" value="ChSh"/>
    <property type="match status" value="1"/>
</dbReference>
<dbReference type="InterPro" id="IPR017984">
    <property type="entry name" value="Chromo_dom_subgr"/>
</dbReference>
<dbReference type="Pfam" id="PF01393">
    <property type="entry name" value="Chromo_shadow"/>
    <property type="match status" value="1"/>
</dbReference>
<dbReference type="InterPro" id="IPR016197">
    <property type="entry name" value="Chromo-like_dom_sf"/>
</dbReference>
<dbReference type="Gene3D" id="2.40.50.40">
    <property type="match status" value="2"/>
</dbReference>
<organism evidence="6">
    <name type="scientific">Hydra vulgaris</name>
    <name type="common">Hydra</name>
    <name type="synonym">Hydra attenuata</name>
    <dbReference type="NCBI Taxonomy" id="6087"/>
    <lineage>
        <taxon>Eukaryota</taxon>
        <taxon>Metazoa</taxon>
        <taxon>Cnidaria</taxon>
        <taxon>Hydrozoa</taxon>
        <taxon>Hydroidolina</taxon>
        <taxon>Anthoathecata</taxon>
        <taxon>Aplanulata</taxon>
        <taxon>Hydridae</taxon>
        <taxon>Hydra</taxon>
    </lineage>
</organism>
<comment type="subcellular location">
    <subcellularLocation>
        <location evidence="1">Nucleus</location>
    </subcellularLocation>
</comment>
<dbReference type="SUPFAM" id="SSF54160">
    <property type="entry name" value="Chromo domain-like"/>
    <property type="match status" value="2"/>
</dbReference>
<feature type="domain" description="Chromo" evidence="5">
    <location>
        <begin position="21"/>
        <end position="80"/>
    </location>
</feature>
<dbReference type="GO" id="GO:0000792">
    <property type="term" value="C:heterochromatin"/>
    <property type="evidence" value="ECO:0007669"/>
    <property type="project" value="UniProtKB-ARBA"/>
</dbReference>
<dbReference type="OMA" id="WKGYADT"/>
<dbReference type="InterPro" id="IPR023780">
    <property type="entry name" value="Chromo_domain"/>
</dbReference>
<dbReference type="InterPro" id="IPR023779">
    <property type="entry name" value="Chromodomain_CS"/>
</dbReference>
<name>T2MEU7_HYDVU</name>
<protein>
    <submittedName>
        <fullName evidence="6">Chromobox protein homolog 1</fullName>
    </submittedName>
</protein>
<dbReference type="AlphaFoldDB" id="T2MEU7"/>
<feature type="compositionally biased region" description="Basic and acidic residues" evidence="4">
    <location>
        <begin position="85"/>
        <end position="120"/>
    </location>
</feature>
<dbReference type="CDD" id="cd00024">
    <property type="entry name" value="CD_CSD"/>
    <property type="match status" value="1"/>
</dbReference>
<feature type="region of interest" description="Disordered" evidence="4">
    <location>
        <begin position="70"/>
        <end position="136"/>
    </location>
</feature>
<dbReference type="CDD" id="cd00034">
    <property type="entry name" value="CSD"/>
    <property type="match status" value="1"/>
</dbReference>
<dbReference type="InterPro" id="IPR000953">
    <property type="entry name" value="Chromo/chromo_shadow_dom"/>
</dbReference>
<evidence type="ECO:0000259" key="5">
    <source>
        <dbReference type="PROSITE" id="PS50013"/>
    </source>
</evidence>
<evidence type="ECO:0000256" key="1">
    <source>
        <dbReference type="ARBA" id="ARBA00004123"/>
    </source>
</evidence>
<dbReference type="Pfam" id="PF00385">
    <property type="entry name" value="Chromo"/>
    <property type="match status" value="1"/>
</dbReference>
<dbReference type="KEGG" id="hmg:100212878"/>
<evidence type="ECO:0000313" key="6">
    <source>
        <dbReference type="EMBL" id="CDG70450.1"/>
    </source>
</evidence>
<evidence type="ECO:0000256" key="4">
    <source>
        <dbReference type="SAM" id="MobiDB-lite"/>
    </source>
</evidence>